<name>A0A937L5E9_9PROT</name>
<evidence type="ECO:0000256" key="14">
    <source>
        <dbReference type="ARBA" id="ARBA00023027"/>
    </source>
</evidence>
<feature type="binding site" evidence="18">
    <location>
        <position position="188"/>
    </location>
    <ligand>
        <name>Zn(2+)</name>
        <dbReference type="ChEBI" id="CHEBI:29105"/>
    </ligand>
</feature>
<comment type="subcellular location">
    <subcellularLocation>
        <location evidence="4 18">Cytoplasm</location>
    </subcellularLocation>
</comment>
<proteinExistence type="inferred from homology"/>
<organism evidence="21 22">
    <name type="scientific">PS1 clade bacterium</name>
    <dbReference type="NCBI Taxonomy" id="2175152"/>
    <lineage>
        <taxon>Bacteria</taxon>
        <taxon>Pseudomonadati</taxon>
        <taxon>Pseudomonadota</taxon>
        <taxon>Alphaproteobacteria</taxon>
        <taxon>PS1 clade</taxon>
    </lineage>
</organism>
<feature type="binding site" evidence="18">
    <location>
        <position position="146"/>
    </location>
    <ligand>
        <name>NAD(+)</name>
        <dbReference type="ChEBI" id="CHEBI:57540"/>
    </ligand>
</feature>
<dbReference type="CDD" id="cd08195">
    <property type="entry name" value="DHQS"/>
    <property type="match status" value="1"/>
</dbReference>
<evidence type="ECO:0000256" key="11">
    <source>
        <dbReference type="ARBA" id="ARBA00022723"/>
    </source>
</evidence>
<dbReference type="AlphaFoldDB" id="A0A937L5E9"/>
<dbReference type="InterPro" id="IPR016037">
    <property type="entry name" value="DHQ_synth_AroB"/>
</dbReference>
<evidence type="ECO:0000256" key="7">
    <source>
        <dbReference type="ARBA" id="ARBA00013031"/>
    </source>
</evidence>
<keyword evidence="15 18" id="KW-0057">Aromatic amino acid biosynthesis</keyword>
<comment type="similarity">
    <text evidence="6 18">Belongs to the sugar phosphate cyclases superfamily. Dehydroquinate synthase family.</text>
</comment>
<comment type="cofactor">
    <cofactor evidence="18">
        <name>Co(2+)</name>
        <dbReference type="ChEBI" id="CHEBI:48828"/>
    </cofactor>
    <cofactor evidence="18">
        <name>Zn(2+)</name>
        <dbReference type="ChEBI" id="CHEBI:29105"/>
    </cofactor>
    <text evidence="18">Binds 1 divalent metal cation per subunit. Can use either Co(2+) or Zn(2+).</text>
</comment>
<dbReference type="HAMAP" id="MF_00110">
    <property type="entry name" value="DHQ_synthase"/>
    <property type="match status" value="1"/>
</dbReference>
<protein>
    <recommendedName>
        <fullName evidence="8 18">3-dehydroquinate synthase</fullName>
        <shortName evidence="18">DHQS</shortName>
        <ecNumber evidence="7 18">4.2.3.4</ecNumber>
    </recommendedName>
</protein>
<feature type="domain" description="3-dehydroquinate synthase C-terminal" evidence="20">
    <location>
        <begin position="185"/>
        <end position="334"/>
    </location>
</feature>
<evidence type="ECO:0000259" key="19">
    <source>
        <dbReference type="Pfam" id="PF01761"/>
    </source>
</evidence>
<dbReference type="InterPro" id="IPR030963">
    <property type="entry name" value="DHQ_synth_fam"/>
</dbReference>
<keyword evidence="16 18" id="KW-0456">Lyase</keyword>
<evidence type="ECO:0000256" key="9">
    <source>
        <dbReference type="ARBA" id="ARBA00022490"/>
    </source>
</evidence>
<dbReference type="PANTHER" id="PTHR43622:SF7">
    <property type="entry name" value="3-DEHYDROQUINATE SYNTHASE, CHLOROPLASTIC"/>
    <property type="match status" value="1"/>
</dbReference>
<comment type="caution">
    <text evidence="18">Lacks conserved residue(s) required for the propagation of feature annotation.</text>
</comment>
<dbReference type="NCBIfam" id="TIGR01357">
    <property type="entry name" value="aroB"/>
    <property type="match status" value="1"/>
</dbReference>
<dbReference type="GO" id="GO:0005737">
    <property type="term" value="C:cytoplasm"/>
    <property type="evidence" value="ECO:0007669"/>
    <property type="project" value="UniProtKB-SubCell"/>
</dbReference>
<evidence type="ECO:0000256" key="4">
    <source>
        <dbReference type="ARBA" id="ARBA00004496"/>
    </source>
</evidence>
<feature type="domain" description="3-dehydroquinate synthase N-terminal" evidence="19">
    <location>
        <begin position="72"/>
        <end position="182"/>
    </location>
</feature>
<dbReference type="Proteomes" id="UP000785783">
    <property type="component" value="Unassembled WGS sequence"/>
</dbReference>
<gene>
    <name evidence="18" type="primary">aroB</name>
    <name evidence="21" type="ORF">ISQ19_03955</name>
</gene>
<feature type="binding site" evidence="18">
    <location>
        <begin position="109"/>
        <end position="113"/>
    </location>
    <ligand>
        <name>NAD(+)</name>
        <dbReference type="ChEBI" id="CHEBI:57540"/>
    </ligand>
</feature>
<evidence type="ECO:0000256" key="5">
    <source>
        <dbReference type="ARBA" id="ARBA00004661"/>
    </source>
</evidence>
<reference evidence="21" key="1">
    <citation type="submission" date="2020-10" db="EMBL/GenBank/DDBJ databases">
        <title>Microbiome of the Black Sea water column analyzed by genome centric metagenomics.</title>
        <authorList>
            <person name="Cabello-Yeves P.J."/>
            <person name="Callieri C."/>
            <person name="Picazo A."/>
            <person name="Mehrshad M."/>
            <person name="Haro-Moreno J.M."/>
            <person name="Roda-Garcia J."/>
            <person name="Dzembekova N."/>
            <person name="Slabakova V."/>
            <person name="Slabakova N."/>
            <person name="Moncheva S."/>
            <person name="Rodriguez-Valera F."/>
        </authorList>
    </citation>
    <scope>NUCLEOTIDE SEQUENCE</scope>
    <source>
        <strain evidence="21">BS307-5m-G5</strain>
    </source>
</reference>
<feature type="binding site" evidence="18">
    <location>
        <begin position="75"/>
        <end position="80"/>
    </location>
    <ligand>
        <name>NAD(+)</name>
        <dbReference type="ChEBI" id="CHEBI:57540"/>
    </ligand>
</feature>
<dbReference type="EC" id="4.2.3.4" evidence="7 18"/>
<dbReference type="GO" id="GO:0003856">
    <property type="term" value="F:3-dehydroquinate synthase activity"/>
    <property type="evidence" value="ECO:0007669"/>
    <property type="project" value="UniProtKB-UniRule"/>
</dbReference>
<dbReference type="FunFam" id="3.40.50.1970:FF:000001">
    <property type="entry name" value="3-dehydroquinate synthase"/>
    <property type="match status" value="1"/>
</dbReference>
<feature type="binding site" evidence="18">
    <location>
        <position position="269"/>
    </location>
    <ligand>
        <name>Zn(2+)</name>
        <dbReference type="ChEBI" id="CHEBI:29105"/>
    </ligand>
</feature>
<sequence>MSDQHSVKVELGDRAYEIIIGSGVLARAASYMTPLLSRPKLAIVADENLADSHLPVLRSALSDAGIEHDSYLVPSGEASKNFDRLADLCDWLLGQKIERNDCIVALGGGVVGDLTGFAAAILRRGTRFIQIPTSLLAQVDSSIGGKTAINAKSGKNLIGAFHQPDLVLADMDVLKTLPPREIGAGYAEIVKYGALGDADFFAWLEENGARVLALEEDATVEAVAQSCCAKAAIVARDERETGERALLNLGHTFGHAFEALTGYDNTLLHGEAVAYGMVLAFAFSAARGDCPSGDATRVKAHIAASGLPTEMSAIGDGKFAADALIEAMTQDKKVQNGKMRFILAHGLGDTYIADNVAPAELRDFLLAQGAQDA</sequence>
<evidence type="ECO:0000313" key="21">
    <source>
        <dbReference type="EMBL" id="MBL6761832.1"/>
    </source>
</evidence>
<dbReference type="Pfam" id="PF24621">
    <property type="entry name" value="DHQS_C"/>
    <property type="match status" value="1"/>
</dbReference>
<evidence type="ECO:0000256" key="12">
    <source>
        <dbReference type="ARBA" id="ARBA00022741"/>
    </source>
</evidence>
<dbReference type="GO" id="GO:0009423">
    <property type="term" value="P:chorismate biosynthetic process"/>
    <property type="evidence" value="ECO:0007669"/>
    <property type="project" value="UniProtKB-UniRule"/>
</dbReference>
<keyword evidence="11 18" id="KW-0479">Metal-binding</keyword>
<comment type="pathway">
    <text evidence="5 18">Metabolic intermediate biosynthesis; chorismate biosynthesis; chorismate from D-erythrose 4-phosphate and phosphoenolpyruvate: step 2/7.</text>
</comment>
<dbReference type="InterPro" id="IPR056179">
    <property type="entry name" value="DHQS_C"/>
</dbReference>
<evidence type="ECO:0000256" key="6">
    <source>
        <dbReference type="ARBA" id="ARBA00005412"/>
    </source>
</evidence>
<dbReference type="InterPro" id="IPR030960">
    <property type="entry name" value="DHQS/DOIS_N"/>
</dbReference>
<evidence type="ECO:0000256" key="3">
    <source>
        <dbReference type="ARBA" id="ARBA00003485"/>
    </source>
</evidence>
<keyword evidence="12 18" id="KW-0547">Nucleotide-binding</keyword>
<dbReference type="GO" id="GO:0046872">
    <property type="term" value="F:metal ion binding"/>
    <property type="evidence" value="ECO:0007669"/>
    <property type="project" value="UniProtKB-KW"/>
</dbReference>
<evidence type="ECO:0000256" key="13">
    <source>
        <dbReference type="ARBA" id="ARBA00022833"/>
    </source>
</evidence>
<comment type="caution">
    <text evidence="21">The sequence shown here is derived from an EMBL/GenBank/DDBJ whole genome shotgun (WGS) entry which is preliminary data.</text>
</comment>
<dbReference type="GO" id="GO:0009073">
    <property type="term" value="P:aromatic amino acid family biosynthetic process"/>
    <property type="evidence" value="ECO:0007669"/>
    <property type="project" value="UniProtKB-KW"/>
</dbReference>
<evidence type="ECO:0000256" key="18">
    <source>
        <dbReference type="HAMAP-Rule" id="MF_00110"/>
    </source>
</evidence>
<evidence type="ECO:0000256" key="17">
    <source>
        <dbReference type="ARBA" id="ARBA00023285"/>
    </source>
</evidence>
<evidence type="ECO:0000256" key="8">
    <source>
        <dbReference type="ARBA" id="ARBA00017684"/>
    </source>
</evidence>
<comment type="catalytic activity">
    <reaction evidence="1 18">
        <text>7-phospho-2-dehydro-3-deoxy-D-arabino-heptonate = 3-dehydroquinate + phosphate</text>
        <dbReference type="Rhea" id="RHEA:21968"/>
        <dbReference type="ChEBI" id="CHEBI:32364"/>
        <dbReference type="ChEBI" id="CHEBI:43474"/>
        <dbReference type="ChEBI" id="CHEBI:58394"/>
        <dbReference type="EC" id="4.2.3.4"/>
    </reaction>
</comment>
<evidence type="ECO:0000256" key="16">
    <source>
        <dbReference type="ARBA" id="ARBA00023239"/>
    </source>
</evidence>
<dbReference type="Pfam" id="PF01761">
    <property type="entry name" value="DHQ_synthase"/>
    <property type="match status" value="1"/>
</dbReference>
<dbReference type="Gene3D" id="3.40.50.1970">
    <property type="match status" value="1"/>
</dbReference>
<evidence type="ECO:0000256" key="2">
    <source>
        <dbReference type="ARBA" id="ARBA00001911"/>
    </source>
</evidence>
<evidence type="ECO:0000256" key="10">
    <source>
        <dbReference type="ARBA" id="ARBA00022605"/>
    </source>
</evidence>
<dbReference type="GO" id="GO:0000166">
    <property type="term" value="F:nucleotide binding"/>
    <property type="evidence" value="ECO:0007669"/>
    <property type="project" value="UniProtKB-KW"/>
</dbReference>
<keyword evidence="13 18" id="KW-0862">Zinc</keyword>
<keyword evidence="9 18" id="KW-0963">Cytoplasm</keyword>
<keyword evidence="10 18" id="KW-0028">Amino-acid biosynthesis</keyword>
<evidence type="ECO:0000256" key="15">
    <source>
        <dbReference type="ARBA" id="ARBA00023141"/>
    </source>
</evidence>
<feature type="binding site" evidence="18">
    <location>
        <position position="251"/>
    </location>
    <ligand>
        <name>Zn(2+)</name>
        <dbReference type="ChEBI" id="CHEBI:29105"/>
    </ligand>
</feature>
<accession>A0A937L5E9</accession>
<comment type="function">
    <text evidence="3 18">Catalyzes the conversion of 3-deoxy-D-arabino-heptulosonate 7-phosphate (DAHP) to dehydroquinate (DHQ).</text>
</comment>
<dbReference type="Gene3D" id="1.20.1090.10">
    <property type="entry name" value="Dehydroquinate synthase-like - alpha domain"/>
    <property type="match status" value="1"/>
</dbReference>
<dbReference type="PANTHER" id="PTHR43622">
    <property type="entry name" value="3-DEHYDROQUINATE SYNTHASE"/>
    <property type="match status" value="1"/>
</dbReference>
<dbReference type="EMBL" id="JADHOK010000040">
    <property type="protein sequence ID" value="MBL6761832.1"/>
    <property type="molecule type" value="Genomic_DNA"/>
</dbReference>
<evidence type="ECO:0000256" key="1">
    <source>
        <dbReference type="ARBA" id="ARBA00001393"/>
    </source>
</evidence>
<dbReference type="GO" id="GO:0008652">
    <property type="term" value="P:amino acid biosynthetic process"/>
    <property type="evidence" value="ECO:0007669"/>
    <property type="project" value="UniProtKB-KW"/>
</dbReference>
<keyword evidence="17 18" id="KW-0170">Cobalt</keyword>
<dbReference type="SUPFAM" id="SSF56796">
    <property type="entry name" value="Dehydroquinate synthase-like"/>
    <property type="match status" value="1"/>
</dbReference>
<evidence type="ECO:0000313" key="22">
    <source>
        <dbReference type="Proteomes" id="UP000785783"/>
    </source>
</evidence>
<comment type="cofactor">
    <cofactor evidence="2 18">
        <name>NAD(+)</name>
        <dbReference type="ChEBI" id="CHEBI:57540"/>
    </cofactor>
</comment>
<dbReference type="PIRSF" id="PIRSF001455">
    <property type="entry name" value="DHQ_synth"/>
    <property type="match status" value="1"/>
</dbReference>
<feature type="binding site" evidence="18">
    <location>
        <begin position="133"/>
        <end position="134"/>
    </location>
    <ligand>
        <name>NAD(+)</name>
        <dbReference type="ChEBI" id="CHEBI:57540"/>
    </ligand>
</feature>
<feature type="binding site" evidence="18">
    <location>
        <position position="155"/>
    </location>
    <ligand>
        <name>NAD(+)</name>
        <dbReference type="ChEBI" id="CHEBI:57540"/>
    </ligand>
</feature>
<dbReference type="InterPro" id="IPR050071">
    <property type="entry name" value="Dehydroquinate_synthase"/>
</dbReference>
<evidence type="ECO:0000259" key="20">
    <source>
        <dbReference type="Pfam" id="PF24621"/>
    </source>
</evidence>
<keyword evidence="14 18" id="KW-0520">NAD</keyword>